<evidence type="ECO:0000313" key="1">
    <source>
        <dbReference type="EMBL" id="CAD1540822.1"/>
    </source>
</evidence>
<reference evidence="1" key="1">
    <citation type="submission" date="2020-07" db="EMBL/GenBank/DDBJ databases">
        <authorList>
            <person name="Ferguson B K."/>
        </authorList>
    </citation>
    <scope>NUCLEOTIDE SEQUENCE</scope>
    <source>
        <strain evidence="1">L06</strain>
    </source>
</reference>
<name>A0A6V7ISS1_9HYME</name>
<dbReference type="AlphaFoldDB" id="A0A6V7ISS1"/>
<gene>
    <name evidence="1" type="ORF">BBRV_LOCUS29192</name>
</gene>
<proteinExistence type="predicted"/>
<protein>
    <submittedName>
        <fullName evidence="1">Uncharacterized protein</fullName>
    </submittedName>
</protein>
<organism evidence="1">
    <name type="scientific">Bracon brevicornis</name>
    <dbReference type="NCBI Taxonomy" id="1563983"/>
    <lineage>
        <taxon>Eukaryota</taxon>
        <taxon>Metazoa</taxon>
        <taxon>Ecdysozoa</taxon>
        <taxon>Arthropoda</taxon>
        <taxon>Hexapoda</taxon>
        <taxon>Insecta</taxon>
        <taxon>Pterygota</taxon>
        <taxon>Neoptera</taxon>
        <taxon>Endopterygota</taxon>
        <taxon>Hymenoptera</taxon>
        <taxon>Apocrita</taxon>
        <taxon>Ichneumonoidea</taxon>
        <taxon>Braconidae</taxon>
        <taxon>Braconinae</taxon>
        <taxon>Bracon</taxon>
    </lineage>
</organism>
<dbReference type="EMBL" id="CADCXW020000009">
    <property type="protein sequence ID" value="CAD1540822.1"/>
    <property type="molecule type" value="Genomic_DNA"/>
</dbReference>
<accession>A0A6V7ISS1</accession>
<sequence length="73" mass="7654">METRKIVFTGFQGLSGLFLMGTGGLQEPLTQGGDVLLGLEEDVLGIEEDMLSSTISGSVIVFACCSRPPGFSI</sequence>